<keyword evidence="8 14" id="KW-1133">Transmembrane helix</keyword>
<dbReference type="Gene3D" id="1.10.287.70">
    <property type="match status" value="1"/>
</dbReference>
<evidence type="ECO:0000256" key="7">
    <source>
        <dbReference type="ARBA" id="ARBA00022958"/>
    </source>
</evidence>
<dbReference type="InterPro" id="IPR028325">
    <property type="entry name" value="VG_K_chnl"/>
</dbReference>
<name>A0A915LB17_ROMCU</name>
<dbReference type="GO" id="GO:0005251">
    <property type="term" value="F:delayed rectifier potassium channel activity"/>
    <property type="evidence" value="ECO:0007669"/>
    <property type="project" value="TreeGrafter"/>
</dbReference>
<keyword evidence="12" id="KW-0407">Ion channel</keyword>
<proteinExistence type="predicted"/>
<evidence type="ECO:0000256" key="14">
    <source>
        <dbReference type="SAM" id="Phobius"/>
    </source>
</evidence>
<keyword evidence="9" id="KW-0406">Ion transport</keyword>
<evidence type="ECO:0000256" key="9">
    <source>
        <dbReference type="ARBA" id="ARBA00023065"/>
    </source>
</evidence>
<evidence type="ECO:0000313" key="16">
    <source>
        <dbReference type="Proteomes" id="UP000887565"/>
    </source>
</evidence>
<keyword evidence="16" id="KW-1185">Reference proteome</keyword>
<keyword evidence="2" id="KW-0813">Transport</keyword>
<dbReference type="Proteomes" id="UP000887565">
    <property type="component" value="Unplaced"/>
</dbReference>
<dbReference type="InterPro" id="IPR003968">
    <property type="entry name" value="K_chnl_volt-dep_Kv"/>
</dbReference>
<accession>A0A915LB17</accession>
<dbReference type="GO" id="GO:0051260">
    <property type="term" value="P:protein homooligomerization"/>
    <property type="evidence" value="ECO:0007669"/>
    <property type="project" value="InterPro"/>
</dbReference>
<evidence type="ECO:0000313" key="17">
    <source>
        <dbReference type="WBParaSite" id="nRc.2.0.1.t48284-RA"/>
    </source>
</evidence>
<evidence type="ECO:0000256" key="12">
    <source>
        <dbReference type="ARBA" id="ARBA00023303"/>
    </source>
</evidence>
<dbReference type="OMA" id="PWKINDM"/>
<evidence type="ECO:0000256" key="6">
    <source>
        <dbReference type="ARBA" id="ARBA00022882"/>
    </source>
</evidence>
<evidence type="ECO:0000256" key="8">
    <source>
        <dbReference type="ARBA" id="ARBA00022989"/>
    </source>
</evidence>
<dbReference type="PANTHER" id="PTHR11537:SF113">
    <property type="entry name" value="POTASSIUM VOLTAGE-GATED CHANNEL PROTEIN SHAKER"/>
    <property type="match status" value="1"/>
</dbReference>
<keyword evidence="11" id="KW-0325">Glycoprotein</keyword>
<keyword evidence="10 14" id="KW-0472">Membrane</keyword>
<comment type="subcellular location">
    <subcellularLocation>
        <location evidence="1">Membrane</location>
        <topology evidence="1">Multi-pass membrane protein</topology>
    </subcellularLocation>
</comment>
<dbReference type="Gene3D" id="1.20.120.350">
    <property type="entry name" value="Voltage-gated potassium channels. Chain C"/>
    <property type="match status" value="1"/>
</dbReference>
<evidence type="ECO:0000256" key="10">
    <source>
        <dbReference type="ARBA" id="ARBA00023136"/>
    </source>
</evidence>
<dbReference type="InterPro" id="IPR011333">
    <property type="entry name" value="SKP1/BTB/POZ_sf"/>
</dbReference>
<dbReference type="PRINTS" id="PR01496">
    <property type="entry name" value="SHAKERCHANEL"/>
</dbReference>
<evidence type="ECO:0000256" key="13">
    <source>
        <dbReference type="SAM" id="MobiDB-lite"/>
    </source>
</evidence>
<feature type="domain" description="BTB" evidence="15">
    <location>
        <begin position="72"/>
        <end position="172"/>
    </location>
</feature>
<dbReference type="AlphaFoldDB" id="A0A915LB17"/>
<dbReference type="Gene3D" id="3.30.710.10">
    <property type="entry name" value="Potassium Channel Kv1.1, Chain A"/>
    <property type="match status" value="1"/>
</dbReference>
<feature type="transmembrane region" description="Helical" evidence="14">
    <location>
        <begin position="428"/>
        <end position="449"/>
    </location>
</feature>
<keyword evidence="6" id="KW-0851">Voltage-gated channel</keyword>
<feature type="transmembrane region" description="Helical" evidence="14">
    <location>
        <begin position="367"/>
        <end position="388"/>
    </location>
</feature>
<dbReference type="SMART" id="SM00225">
    <property type="entry name" value="BTB"/>
    <property type="match status" value="1"/>
</dbReference>
<feature type="region of interest" description="Disordered" evidence="13">
    <location>
        <begin position="543"/>
        <end position="562"/>
    </location>
</feature>
<dbReference type="Pfam" id="PF02214">
    <property type="entry name" value="BTB_2"/>
    <property type="match status" value="1"/>
</dbReference>
<dbReference type="SUPFAM" id="SSF54695">
    <property type="entry name" value="POZ domain"/>
    <property type="match status" value="1"/>
</dbReference>
<keyword evidence="4 14" id="KW-0812">Transmembrane</keyword>
<keyword evidence="7" id="KW-0630">Potassium</keyword>
<evidence type="ECO:0000256" key="2">
    <source>
        <dbReference type="ARBA" id="ARBA00022448"/>
    </source>
</evidence>
<evidence type="ECO:0000256" key="5">
    <source>
        <dbReference type="ARBA" id="ARBA00022826"/>
    </source>
</evidence>
<feature type="compositionally biased region" description="Basic and acidic residues" evidence="13">
    <location>
        <begin position="543"/>
        <end position="552"/>
    </location>
</feature>
<dbReference type="FunFam" id="3.30.710.10:FF:000053">
    <property type="entry name" value="potassium voltage-gated channel subfamily A member 4"/>
    <property type="match status" value="1"/>
</dbReference>
<dbReference type="WBParaSite" id="nRc.2.0.1.t48284-RA">
    <property type="protein sequence ID" value="nRc.2.0.1.t48284-RA"/>
    <property type="gene ID" value="nRc.2.0.1.g48284"/>
</dbReference>
<dbReference type="SUPFAM" id="SSF81324">
    <property type="entry name" value="Voltage-gated potassium channels"/>
    <property type="match status" value="1"/>
</dbReference>
<dbReference type="InterPro" id="IPR027359">
    <property type="entry name" value="Volt_channel_dom_sf"/>
</dbReference>
<dbReference type="FunFam" id="1.20.120.350:FF:000028">
    <property type="entry name" value="Potassium voltage-gated channel subfamily a member"/>
    <property type="match status" value="1"/>
</dbReference>
<evidence type="ECO:0000256" key="3">
    <source>
        <dbReference type="ARBA" id="ARBA00022538"/>
    </source>
</evidence>
<dbReference type="PRINTS" id="PR00169">
    <property type="entry name" value="KCHANNEL"/>
</dbReference>
<organism evidence="16 17">
    <name type="scientific">Romanomermis culicivorax</name>
    <name type="common">Nematode worm</name>
    <dbReference type="NCBI Taxonomy" id="13658"/>
    <lineage>
        <taxon>Eukaryota</taxon>
        <taxon>Metazoa</taxon>
        <taxon>Ecdysozoa</taxon>
        <taxon>Nematoda</taxon>
        <taxon>Enoplea</taxon>
        <taxon>Dorylaimia</taxon>
        <taxon>Mermithida</taxon>
        <taxon>Mermithoidea</taxon>
        <taxon>Mermithidae</taxon>
        <taxon>Romanomermis</taxon>
    </lineage>
</organism>
<evidence type="ECO:0000256" key="4">
    <source>
        <dbReference type="ARBA" id="ARBA00022692"/>
    </source>
</evidence>
<dbReference type="FunFam" id="1.10.287.70:FF:000002">
    <property type="entry name" value="Potassium voltage-gated channel subfamily a member"/>
    <property type="match status" value="1"/>
</dbReference>
<protein>
    <submittedName>
        <fullName evidence="17">BTB domain-containing protein</fullName>
    </submittedName>
</protein>
<feature type="transmembrane region" description="Helical" evidence="14">
    <location>
        <begin position="259"/>
        <end position="279"/>
    </location>
</feature>
<dbReference type="InterPro" id="IPR005821">
    <property type="entry name" value="Ion_trans_dom"/>
</dbReference>
<dbReference type="InterPro" id="IPR003131">
    <property type="entry name" value="T1-type_BTB"/>
</dbReference>
<feature type="transmembrane region" description="Helical" evidence="14">
    <location>
        <begin position="291"/>
        <end position="311"/>
    </location>
</feature>
<reference evidence="17" key="1">
    <citation type="submission" date="2022-11" db="UniProtKB">
        <authorList>
            <consortium name="WormBaseParasite"/>
        </authorList>
    </citation>
    <scope>IDENTIFICATION</scope>
</reference>
<feature type="compositionally biased region" description="Polar residues" evidence="13">
    <location>
        <begin position="553"/>
        <end position="562"/>
    </location>
</feature>
<dbReference type="GO" id="GO:0001508">
    <property type="term" value="P:action potential"/>
    <property type="evidence" value="ECO:0007669"/>
    <property type="project" value="TreeGrafter"/>
</dbReference>
<keyword evidence="3" id="KW-0633">Potassium transport</keyword>
<dbReference type="InterPro" id="IPR000210">
    <property type="entry name" value="BTB/POZ_dom"/>
</dbReference>
<keyword evidence="5" id="KW-0631">Potassium channel</keyword>
<feature type="transmembrane region" description="Helical" evidence="14">
    <location>
        <begin position="204"/>
        <end position="224"/>
    </location>
</feature>
<dbReference type="PANTHER" id="PTHR11537">
    <property type="entry name" value="VOLTAGE-GATED POTASSIUM CHANNEL"/>
    <property type="match status" value="1"/>
</dbReference>
<dbReference type="GO" id="GO:0008076">
    <property type="term" value="C:voltage-gated potassium channel complex"/>
    <property type="evidence" value="ECO:0007669"/>
    <property type="project" value="InterPro"/>
</dbReference>
<sequence>YYLIQPSCQFDATIFFKRCEESSLNYDTAYCPELSNDCSLNVGSEFPWTDSTGKRYTNLQINHETAQKEFSQKICINISGLRYKTLLSTLNRFPNTLLGSSVRRKKFYDEDCNEYFFDRNRPSFDAILHFYQSGGRLRRPINVPLDVFAEEIKFFDLGDEVMEKFRDDEGFIKEQEKPLPTKEVQRKLWLLFEYPESSPLARSIALLSLSVIVVSIVIFCLETLPTFKNQPSNSTSTEKVNASPSGQYTAISNTFNEPFFLVETICIVWFTFELAMRFGSCPNKLTYFKNMMNFIDLVAIIPYFVTLVALLTNDANDSSNVSSGHTTSLAILRVIKLVRVFRIFKLSRHSKGLQILGMTLRASMRELGLLMFFLLIGVTLFASAVYFAEQDVPNSTFQSIPDGMWWAVITFTTVGYGDMRPIGLWGKLVGGLCAIAGVLTIALPVPVIVSNFNYFYHRETDTEIQHHLQMLSSTVSYSQDLHEEDKNLPLPKKIDESDAGIDDVKNQKSNFRLQFTVTCNDLASSTLNSLNLESPIVEMTRGRIDSASRESKSSTTYVENNF</sequence>
<evidence type="ECO:0000259" key="15">
    <source>
        <dbReference type="SMART" id="SM00225"/>
    </source>
</evidence>
<dbReference type="Pfam" id="PF00520">
    <property type="entry name" value="Ion_trans"/>
    <property type="match status" value="1"/>
</dbReference>
<dbReference type="InterPro" id="IPR003972">
    <property type="entry name" value="K_chnl_volt-dep_Kv1"/>
</dbReference>
<evidence type="ECO:0000256" key="11">
    <source>
        <dbReference type="ARBA" id="ARBA00023180"/>
    </source>
</evidence>
<evidence type="ECO:0000256" key="1">
    <source>
        <dbReference type="ARBA" id="ARBA00004141"/>
    </source>
</evidence>
<dbReference type="PRINTS" id="PR01491">
    <property type="entry name" value="KVCHANNEL"/>
</dbReference>